<name>K3Y415_SETIT</name>
<dbReference type="EnsemblPlants" id="KQL11813">
    <property type="protein sequence ID" value="KQL11813"/>
    <property type="gene ID" value="SETIT_008953mg"/>
</dbReference>
<reference evidence="1" key="2">
    <citation type="submission" date="2018-08" db="UniProtKB">
        <authorList>
            <consortium name="EnsemblPlants"/>
        </authorList>
    </citation>
    <scope>IDENTIFICATION</scope>
    <source>
        <strain evidence="1">Yugu1</strain>
    </source>
</reference>
<reference evidence="2" key="1">
    <citation type="journal article" date="2012" name="Nat. Biotechnol.">
        <title>Reference genome sequence of the model plant Setaria.</title>
        <authorList>
            <person name="Bennetzen J.L."/>
            <person name="Schmutz J."/>
            <person name="Wang H."/>
            <person name="Percifield R."/>
            <person name="Hawkins J."/>
            <person name="Pontaroli A.C."/>
            <person name="Estep M."/>
            <person name="Feng L."/>
            <person name="Vaughn J.N."/>
            <person name="Grimwood J."/>
            <person name="Jenkins J."/>
            <person name="Barry K."/>
            <person name="Lindquist E."/>
            <person name="Hellsten U."/>
            <person name="Deshpande S."/>
            <person name="Wang X."/>
            <person name="Wu X."/>
            <person name="Mitros T."/>
            <person name="Triplett J."/>
            <person name="Yang X."/>
            <person name="Ye C.Y."/>
            <person name="Mauro-Herrera M."/>
            <person name="Wang L."/>
            <person name="Li P."/>
            <person name="Sharma M."/>
            <person name="Sharma R."/>
            <person name="Ronald P.C."/>
            <person name="Panaud O."/>
            <person name="Kellogg E.A."/>
            <person name="Brutnell T.P."/>
            <person name="Doust A.N."/>
            <person name="Tuskan G.A."/>
            <person name="Rokhsar D."/>
            <person name="Devos K.M."/>
        </authorList>
    </citation>
    <scope>NUCLEOTIDE SEQUENCE [LARGE SCALE GENOMIC DNA]</scope>
    <source>
        <strain evidence="2">cv. Yugu1</strain>
    </source>
</reference>
<protein>
    <submittedName>
        <fullName evidence="1">Uncharacterized protein</fullName>
    </submittedName>
</protein>
<accession>K3Y415</accession>
<dbReference type="InParanoid" id="K3Y415"/>
<dbReference type="Proteomes" id="UP000004995">
    <property type="component" value="Unassembled WGS sequence"/>
</dbReference>
<sequence>MLWPGSCGERTSGRAGEVLAACVGRVGGWGTTRKLGVRACVRVLVY</sequence>
<dbReference type="Gramene" id="KQL11813">
    <property type="protein sequence ID" value="KQL11813"/>
    <property type="gene ID" value="SETIT_008953mg"/>
</dbReference>
<evidence type="ECO:0000313" key="2">
    <source>
        <dbReference type="Proteomes" id="UP000004995"/>
    </source>
</evidence>
<evidence type="ECO:0000313" key="1">
    <source>
        <dbReference type="EnsemblPlants" id="KQL11813"/>
    </source>
</evidence>
<dbReference type="EMBL" id="AGNK02002651">
    <property type="status" value="NOT_ANNOTATED_CDS"/>
    <property type="molecule type" value="Genomic_DNA"/>
</dbReference>
<proteinExistence type="predicted"/>
<dbReference type="HOGENOM" id="CLU_3192292_0_0_1"/>
<organism evidence="1 2">
    <name type="scientific">Setaria italica</name>
    <name type="common">Foxtail millet</name>
    <name type="synonym">Panicum italicum</name>
    <dbReference type="NCBI Taxonomy" id="4555"/>
    <lineage>
        <taxon>Eukaryota</taxon>
        <taxon>Viridiplantae</taxon>
        <taxon>Streptophyta</taxon>
        <taxon>Embryophyta</taxon>
        <taxon>Tracheophyta</taxon>
        <taxon>Spermatophyta</taxon>
        <taxon>Magnoliopsida</taxon>
        <taxon>Liliopsida</taxon>
        <taxon>Poales</taxon>
        <taxon>Poaceae</taxon>
        <taxon>PACMAD clade</taxon>
        <taxon>Panicoideae</taxon>
        <taxon>Panicodae</taxon>
        <taxon>Paniceae</taxon>
        <taxon>Cenchrinae</taxon>
        <taxon>Setaria</taxon>
    </lineage>
</organism>
<keyword evidence="2" id="KW-1185">Reference proteome</keyword>
<dbReference type="AlphaFoldDB" id="K3Y415"/>